<evidence type="ECO:0000256" key="7">
    <source>
        <dbReference type="ARBA" id="ARBA00022927"/>
    </source>
</evidence>
<dbReference type="GO" id="GO:0005886">
    <property type="term" value="C:plasma membrane"/>
    <property type="evidence" value="ECO:0007669"/>
    <property type="project" value="UniProtKB-SubCell"/>
</dbReference>
<evidence type="ECO:0000256" key="11">
    <source>
        <dbReference type="ARBA" id="ARBA00033245"/>
    </source>
</evidence>
<dbReference type="InterPro" id="IPR028053">
    <property type="entry name" value="Membr_insert_YidC_N"/>
</dbReference>
<dbReference type="CDD" id="cd20070">
    <property type="entry name" value="5TM_YidC_Alb3"/>
    <property type="match status" value="1"/>
</dbReference>
<evidence type="ECO:0000256" key="2">
    <source>
        <dbReference type="ARBA" id="ARBA00010527"/>
    </source>
</evidence>
<feature type="transmembrane region" description="Helical" evidence="13">
    <location>
        <begin position="391"/>
        <end position="410"/>
    </location>
</feature>
<feature type="transmembrane region" description="Helical" evidence="13">
    <location>
        <begin position="516"/>
        <end position="535"/>
    </location>
</feature>
<dbReference type="Proteomes" id="UP000515292">
    <property type="component" value="Chromosome"/>
</dbReference>
<keyword evidence="17" id="KW-1185">Reference proteome</keyword>
<comment type="similarity">
    <text evidence="2 13">Belongs to the OXA1/ALB3/YidC family. Type 1 subfamily.</text>
</comment>
<dbReference type="InterPro" id="IPR047196">
    <property type="entry name" value="YidC_ALB_C"/>
</dbReference>
<feature type="transmembrane region" description="Helical" evidence="13">
    <location>
        <begin position="454"/>
        <end position="474"/>
    </location>
</feature>
<dbReference type="NCBIfam" id="NF002353">
    <property type="entry name" value="PRK01318.1-4"/>
    <property type="match status" value="1"/>
</dbReference>
<dbReference type="PANTHER" id="PTHR12428:SF65">
    <property type="entry name" value="CYTOCHROME C OXIDASE ASSEMBLY PROTEIN COX18, MITOCHONDRIAL"/>
    <property type="match status" value="1"/>
</dbReference>
<dbReference type="NCBIfam" id="TIGR03592">
    <property type="entry name" value="yidC_oxa1_cterm"/>
    <property type="match status" value="1"/>
</dbReference>
<feature type="transmembrane region" description="Helical" evidence="13">
    <location>
        <begin position="6"/>
        <end position="25"/>
    </location>
</feature>
<feature type="transmembrane region" description="Helical" evidence="13">
    <location>
        <begin position="555"/>
        <end position="574"/>
    </location>
</feature>
<dbReference type="PRINTS" id="PR00701">
    <property type="entry name" value="60KDINNERMP"/>
</dbReference>
<keyword evidence="8 13" id="KW-1133">Transmembrane helix</keyword>
<dbReference type="InterPro" id="IPR028055">
    <property type="entry name" value="YidC/Oxa/ALB_C"/>
</dbReference>
<evidence type="ECO:0000259" key="15">
    <source>
        <dbReference type="Pfam" id="PF14849"/>
    </source>
</evidence>
<dbReference type="CDD" id="cd19961">
    <property type="entry name" value="EcYidC-like_peri"/>
    <property type="match status" value="1"/>
</dbReference>
<dbReference type="Gene3D" id="2.70.98.90">
    <property type="match status" value="1"/>
</dbReference>
<protein>
    <recommendedName>
        <fullName evidence="3 13">Membrane protein insertase YidC</fullName>
    </recommendedName>
    <alternativeName>
        <fullName evidence="12 13">Foldase YidC</fullName>
    </alternativeName>
    <alternativeName>
        <fullName evidence="11 13">Membrane integrase YidC</fullName>
    </alternativeName>
    <alternativeName>
        <fullName evidence="13">Membrane protein YidC</fullName>
    </alternativeName>
</protein>
<organism evidence="16 17">
    <name type="scientific">Sandaracinobacteroides saxicola</name>
    <dbReference type="NCBI Taxonomy" id="2759707"/>
    <lineage>
        <taxon>Bacteria</taxon>
        <taxon>Pseudomonadati</taxon>
        <taxon>Pseudomonadota</taxon>
        <taxon>Alphaproteobacteria</taxon>
        <taxon>Sphingomonadales</taxon>
        <taxon>Sphingosinicellaceae</taxon>
        <taxon>Sandaracinobacteroides</taxon>
    </lineage>
</organism>
<evidence type="ECO:0000256" key="12">
    <source>
        <dbReference type="ARBA" id="ARBA00033342"/>
    </source>
</evidence>
<dbReference type="InterPro" id="IPR019998">
    <property type="entry name" value="Membr_insert_YidC"/>
</dbReference>
<dbReference type="HAMAP" id="MF_01810">
    <property type="entry name" value="YidC_type1"/>
    <property type="match status" value="1"/>
</dbReference>
<dbReference type="NCBIfam" id="TIGR03593">
    <property type="entry name" value="yidC_nterm"/>
    <property type="match status" value="2"/>
</dbReference>
<feature type="domain" description="Membrane insertase YidC N-terminal" evidence="15">
    <location>
        <begin position="83"/>
        <end position="128"/>
    </location>
</feature>
<evidence type="ECO:0000256" key="1">
    <source>
        <dbReference type="ARBA" id="ARBA00004429"/>
    </source>
</evidence>
<evidence type="ECO:0000259" key="14">
    <source>
        <dbReference type="Pfam" id="PF02096"/>
    </source>
</evidence>
<keyword evidence="4 13" id="KW-0813">Transport</keyword>
<dbReference type="PRINTS" id="PR01900">
    <property type="entry name" value="YIDCPROTEIN"/>
</dbReference>
<keyword evidence="5 13" id="KW-1003">Cell membrane</keyword>
<dbReference type="GO" id="GO:0015031">
    <property type="term" value="P:protein transport"/>
    <property type="evidence" value="ECO:0007669"/>
    <property type="project" value="UniProtKB-KW"/>
</dbReference>
<evidence type="ECO:0000256" key="9">
    <source>
        <dbReference type="ARBA" id="ARBA00023136"/>
    </source>
</evidence>
<keyword evidence="7 13" id="KW-0653">Protein transport</keyword>
<evidence type="ECO:0000256" key="4">
    <source>
        <dbReference type="ARBA" id="ARBA00022448"/>
    </source>
</evidence>
<dbReference type="Pfam" id="PF02096">
    <property type="entry name" value="60KD_IMP"/>
    <property type="match status" value="1"/>
</dbReference>
<evidence type="ECO:0000256" key="10">
    <source>
        <dbReference type="ARBA" id="ARBA00023186"/>
    </source>
</evidence>
<reference evidence="16 17" key="1">
    <citation type="submission" date="2020-07" db="EMBL/GenBank/DDBJ databases">
        <title>Complete genome sequence for Sandaracinobacter sp. M6.</title>
        <authorList>
            <person name="Tang Y."/>
            <person name="Liu Q."/>
            <person name="Guo Z."/>
            <person name="Lei P."/>
            <person name="Huang B."/>
        </authorList>
    </citation>
    <scope>NUCLEOTIDE SEQUENCE [LARGE SCALE GENOMIC DNA]</scope>
    <source>
        <strain evidence="16 17">M6</strain>
    </source>
</reference>
<evidence type="ECO:0000256" key="8">
    <source>
        <dbReference type="ARBA" id="ARBA00022989"/>
    </source>
</evidence>
<keyword evidence="9 13" id="KW-0472">Membrane</keyword>
<dbReference type="InterPro" id="IPR038221">
    <property type="entry name" value="YidC_periplasmic_sf"/>
</dbReference>
<dbReference type="GO" id="GO:0051205">
    <property type="term" value="P:protein insertion into membrane"/>
    <property type="evidence" value="ECO:0007669"/>
    <property type="project" value="TreeGrafter"/>
</dbReference>
<dbReference type="InterPro" id="IPR001708">
    <property type="entry name" value="YidC/ALB3/OXA1/COX18"/>
</dbReference>
<feature type="domain" description="Membrane insertase YidC/Oxa/ALB C-terminal" evidence="14">
    <location>
        <begin position="391"/>
        <end position="587"/>
    </location>
</feature>
<dbReference type="GO" id="GO:0032977">
    <property type="term" value="F:membrane insertase activity"/>
    <property type="evidence" value="ECO:0007669"/>
    <property type="project" value="InterPro"/>
</dbReference>
<evidence type="ECO:0000256" key="3">
    <source>
        <dbReference type="ARBA" id="ARBA00015325"/>
    </source>
</evidence>
<dbReference type="EMBL" id="CP059851">
    <property type="protein sequence ID" value="QMW23324.1"/>
    <property type="molecule type" value="Genomic_DNA"/>
</dbReference>
<dbReference type="Pfam" id="PF14849">
    <property type="entry name" value="YidC_periplas"/>
    <property type="match status" value="2"/>
</dbReference>
<dbReference type="KEGG" id="sand:H3309_02115"/>
<comment type="subcellular location">
    <subcellularLocation>
        <location evidence="1">Cell inner membrane</location>
        <topology evidence="1">Multi-pass membrane protein</topology>
    </subcellularLocation>
    <subcellularLocation>
        <location evidence="13">Cell membrane</location>
        <topology evidence="13">Multi-pass membrane protein</topology>
    </subcellularLocation>
</comment>
<dbReference type="PANTHER" id="PTHR12428">
    <property type="entry name" value="OXA1"/>
    <property type="match status" value="1"/>
</dbReference>
<accession>A0A7G5IIY2</accession>
<name>A0A7G5IIY2_9SPHN</name>
<evidence type="ECO:0000256" key="6">
    <source>
        <dbReference type="ARBA" id="ARBA00022692"/>
    </source>
</evidence>
<evidence type="ECO:0000256" key="5">
    <source>
        <dbReference type="ARBA" id="ARBA00022475"/>
    </source>
</evidence>
<keyword evidence="10 13" id="KW-0143">Chaperone</keyword>
<proteinExistence type="inferred from homology"/>
<feature type="domain" description="Membrane insertase YidC N-terminal" evidence="15">
    <location>
        <begin position="154"/>
        <end position="379"/>
    </location>
</feature>
<sequence length="599" mass="65130">MSGDNRNLILALVLSAFVLFGWTFLTERYFPTAKPAATAPATPAASTPAAPTVAAPVTAPGQVAPAAVPVNAPLPAVLAATPRVAIETPSLRGSINLAGLRIDDLLLIRHTQAVDSKEAVRLFAPSGAIVHHDKLSDGTVTGRNANSNPNYGTNAAYFAGFGWAGAGAPPADARWTANGDKLTPQTPVTFSWAGANGLTFEVVLAVNDAYLFTVTQRVVNRGAAAVAFRPYGYVNRTGVGPEVNSFNLHVGPIAVLDGTLKEGEIDYDKLREDGPQKFASTGGWLGITDKFWLAALIPNQKTAIDANFTHGAGDRYQADFLAPAQVVAPGTVVASTTHLFAGAKEVAAVNAVRDGLGVKLFDRSIAWGWFWFIAQPIFFILDWLFKFTGNFGLAIVGLTLLVRLILFPIANRQYASMAKMKVFAPKMKELQEKYKDDKLKQQQEMMELYKREKINPLAGCLPILLQIPIFYALYKTLLISIEMRHQPLALWIKDLSAMDPLTPVNLFGLLPFTPPGILHIGLLTILLGVTMYIQFKLNPQPMDELQAKVFAWMPWLFMFMMAPFAAGLQLYWVVNNLVSIAQQWVLIRKYPSPAPAGAK</sequence>
<dbReference type="AlphaFoldDB" id="A0A7G5IIY2"/>
<evidence type="ECO:0000313" key="17">
    <source>
        <dbReference type="Proteomes" id="UP000515292"/>
    </source>
</evidence>
<gene>
    <name evidence="13 16" type="primary">yidC</name>
    <name evidence="16" type="ORF">H3309_02115</name>
</gene>
<comment type="subunit">
    <text evidence="13">Interacts with the Sec translocase complex via SecD. Specifically interacts with transmembrane segments of nascent integral membrane proteins during membrane integration.</text>
</comment>
<evidence type="ECO:0000313" key="16">
    <source>
        <dbReference type="EMBL" id="QMW23324.1"/>
    </source>
</evidence>
<comment type="function">
    <text evidence="13">Required for the insertion and/or proper folding and/or complex formation of integral membrane proteins into the membrane. Involved in integration of membrane proteins that insert both dependently and independently of the Sec translocase complex, as well as at least some lipoproteins. Aids folding of multispanning membrane proteins.</text>
</comment>
<dbReference type="RefSeq" id="WP_182297073.1">
    <property type="nucleotide sequence ID" value="NZ_CP059851.1"/>
</dbReference>
<evidence type="ECO:0000256" key="13">
    <source>
        <dbReference type="HAMAP-Rule" id="MF_01810"/>
    </source>
</evidence>
<keyword evidence="6 13" id="KW-0812">Transmembrane</keyword>